<keyword evidence="2" id="KW-0067">ATP-binding</keyword>
<reference evidence="7" key="1">
    <citation type="submission" date="2016-09" db="EMBL/GenBank/DDBJ databases">
        <authorList>
            <person name="Greninger A.L."/>
            <person name="Jerome K.R."/>
            <person name="Mcnair B."/>
            <person name="Wallis C."/>
            <person name="Fang F."/>
        </authorList>
    </citation>
    <scope>NUCLEOTIDE SEQUENCE [LARGE SCALE GENOMIC DNA]</scope>
    <source>
        <strain evidence="7">M6</strain>
    </source>
</reference>
<dbReference type="Pfam" id="PF00270">
    <property type="entry name" value="DEAD"/>
    <property type="match status" value="1"/>
</dbReference>
<keyword evidence="7" id="KW-1185">Reference proteome</keyword>
<dbReference type="OrthoDB" id="3197455at2"/>
<keyword evidence="3" id="KW-0175">Coiled coil</keyword>
<sequence length="1767" mass="192087">MHPLSMISGLRETYTRYVDSFQFYKNPAIRDWVQQKRREGRLLYREPFLTLAKPFASGASLEALVEGGVVDAGVLSVFSRIPGDASSGPILPFVHQEQAIRQVMDGHNTAVTTGTGSGKSFTFYIPIVSTALTLVKSRDPAAFRSPIAVIIYPMNALANSQYEDIAARLSGSGLTVCNYTGTLKSSHEGAMKDFKELTGRDQPFDSEVIDRDTLHSNGCDILLTNFKMLEYALVRRSDAALFETLAKGGRLQFLVLDEMHTYSGHQGADMALLVRRFKGRTATAGSLRCIGTSATVDSGDPAEARQLIAAFAAKLFGEEFDPDCVVGETYGPQETADPTGSDLHLSAEPVDPAIVATATATESDAAVAEILGEAMLDQPATPDVVRHALPVAWLEHALWAGAVSMTELETRYLNDVRPGATRQQAAAEIQAAVMLGAAVKTPGPKGTDVGLLTPKAHAFFSQGLPVTRCLVSEDPPHLSEQGESTCSTCAQGGLEDVPAFPVVFCQSCGQDFYVAEDLTTRLGSRDFLAAAEDGVAVYVMTDEWDRDVAPVLDSDVYKSGAPKKGRAGAVPVTMTVCGQCGDMASTCGHQRRREVVSVSAPLLLCPSCGVRYDGNHSEYNKFFQVGTVGRATATDVLVEGMLNGQDNGPAMAKPQVMAFTDNQQDSSFQAAHLRSMSRRFHVRRAFITALHARGALSREAALDTADLADAAFEQMEATKTLPKFARAGQDKGGFDPGDSSSKTKGRYLRYLKTGVLLETSGGPRQTQPNLEDTGLIVVDYRAFTPGKVAAAVAEDDGLGVMIRAYAATDPGFTEDLLRVILDLMRRQRAIVSANDDGPAAAFTDHDRFASDVIEQLADPAFFHAGPELPLRRTLYDEGRESKGRTSYRRLAGKILSDGTDSPQTTALTRWVKKEVGLDPDAHGTQAAKQIIREAAHCLVKYGYLIDEKGGWVVNEENVLYWFAAEPQGFRCMRCAARWLLTKERSCPRCVKAAVKPDREDRDDYFRASYTAPLDEHVKVEAAEHTGSLDGDERKLIESRFRAQGDPLNVLVCTPTMELGVDIGTLSAVYMRNVPPSPANYAQRQGRAGRAAQPSTVVTFCSAQGRAASHDQYFFKRPERIIAGKITTPRFLLDNKALLAAHTHAIVLGEYVNIHGDLPSELGTWTRLDDGLGGLAADFQTELSSFIDTHRSVLTTAVTSTFADVIDSAVTVKAADAAEIIDHFVQDLDSAMAALVDYAAELKAELDELNAKGDKGKLDRSGDRRRSSVEAIRGHIYNGRGDYHPLSWLAQRGFLPSYAFPRAAALLRFSDRERARVRSRSIALREFAPGNSIYHLGKRYQVTRASSGRNAEDITSKLALCECGYYLGGDAVDTTSKCPSCDRPLDTQTVFRSAMPVMDQYAIQRDTVGADLEERLRQGYRVEAAYRLPNISTRNGSLTTASGTTIGLTTAHLGYVVQANTGLVRSDSNFSLCARCRQWNPDADHYSQGSDCLPQSENLIENIVLFNDGRHDMMVLDVAAPDGSDVDMYAYTLMYALQAAMGTHFGINEDELAGQVYPGRGGPQQRRILIYEMDEGGIGVLDRMTDEAAWEAVAARALDILHVDPQGNDQSDACQASCYECLRSFYNQWHHDTLDRTLVVDFFVDLLAGLAIAIDHAPESWDAVVTSFDSAMEEAMVAALRAAGLPAPTSAHQGLPPDRPVASADLYYVGEGMHIAVFLDGGVHDKAVQQKIDAVRREKLKDCGYSVVVIRHDDLDAGVSALKSRLDA</sequence>
<evidence type="ECO:0000256" key="1">
    <source>
        <dbReference type="ARBA" id="ARBA00022741"/>
    </source>
</evidence>
<protein>
    <recommendedName>
        <fullName evidence="8">DEAD/DEAH box helicase</fullName>
    </recommendedName>
</protein>
<dbReference type="GO" id="GO:0036297">
    <property type="term" value="P:interstrand cross-link repair"/>
    <property type="evidence" value="ECO:0007669"/>
    <property type="project" value="TreeGrafter"/>
</dbReference>
<feature type="domain" description="Helicase C-terminal" evidence="5">
    <location>
        <begin position="944"/>
        <end position="1138"/>
    </location>
</feature>
<feature type="domain" description="Helicase ATP-binding" evidence="4">
    <location>
        <begin position="100"/>
        <end position="314"/>
    </location>
</feature>
<accession>A0A1E3RGJ7</accession>
<dbReference type="PANTHER" id="PTHR47957">
    <property type="entry name" value="ATP-DEPENDENT HELICASE HRQ1"/>
    <property type="match status" value="1"/>
</dbReference>
<dbReference type="SUPFAM" id="SSF52540">
    <property type="entry name" value="P-loop containing nucleoside triphosphate hydrolases"/>
    <property type="match status" value="2"/>
</dbReference>
<gene>
    <name evidence="6" type="ORF">BHQ18_19125</name>
</gene>
<evidence type="ECO:0000313" key="6">
    <source>
        <dbReference type="EMBL" id="ODQ88582.1"/>
    </source>
</evidence>
<evidence type="ECO:0000256" key="3">
    <source>
        <dbReference type="SAM" id="Coils"/>
    </source>
</evidence>
<dbReference type="SMART" id="SM00490">
    <property type="entry name" value="HELICc"/>
    <property type="match status" value="1"/>
</dbReference>
<evidence type="ECO:0000259" key="4">
    <source>
        <dbReference type="PROSITE" id="PS51192"/>
    </source>
</evidence>
<dbReference type="EMBL" id="MIHA01000014">
    <property type="protein sequence ID" value="ODQ88582.1"/>
    <property type="molecule type" value="Genomic_DNA"/>
</dbReference>
<dbReference type="InterPro" id="IPR001650">
    <property type="entry name" value="Helicase_C-like"/>
</dbReference>
<comment type="caution">
    <text evidence="6">The sequence shown here is derived from an EMBL/GenBank/DDBJ whole genome shotgun (WGS) entry which is preliminary data.</text>
</comment>
<dbReference type="GO" id="GO:0003676">
    <property type="term" value="F:nucleic acid binding"/>
    <property type="evidence" value="ECO:0007669"/>
    <property type="project" value="InterPro"/>
</dbReference>
<dbReference type="Pfam" id="PF00271">
    <property type="entry name" value="Helicase_C"/>
    <property type="match status" value="1"/>
</dbReference>
<dbReference type="PROSITE" id="PS51194">
    <property type="entry name" value="HELICASE_CTER"/>
    <property type="match status" value="1"/>
</dbReference>
<dbReference type="Gene3D" id="3.40.50.300">
    <property type="entry name" value="P-loop containing nucleotide triphosphate hydrolases"/>
    <property type="match status" value="2"/>
</dbReference>
<evidence type="ECO:0008006" key="8">
    <source>
        <dbReference type="Google" id="ProtNLM"/>
    </source>
</evidence>
<evidence type="ECO:0000313" key="7">
    <source>
        <dbReference type="Proteomes" id="UP000094053"/>
    </source>
</evidence>
<evidence type="ECO:0000259" key="5">
    <source>
        <dbReference type="PROSITE" id="PS51194"/>
    </source>
</evidence>
<dbReference type="InterPro" id="IPR014001">
    <property type="entry name" value="Helicase_ATP-bd"/>
</dbReference>
<dbReference type="InterPro" id="IPR027417">
    <property type="entry name" value="P-loop_NTPase"/>
</dbReference>
<dbReference type="GO" id="GO:0043138">
    <property type="term" value="F:3'-5' DNA helicase activity"/>
    <property type="evidence" value="ECO:0007669"/>
    <property type="project" value="TreeGrafter"/>
</dbReference>
<dbReference type="GO" id="GO:0006289">
    <property type="term" value="P:nucleotide-excision repair"/>
    <property type="evidence" value="ECO:0007669"/>
    <property type="project" value="TreeGrafter"/>
</dbReference>
<keyword evidence="1" id="KW-0547">Nucleotide-binding</keyword>
<dbReference type="Proteomes" id="UP000094053">
    <property type="component" value="Unassembled WGS sequence"/>
</dbReference>
<dbReference type="STRING" id="1776.BHQ18_19125"/>
<dbReference type="InterPro" id="IPR011545">
    <property type="entry name" value="DEAD/DEAH_box_helicase_dom"/>
</dbReference>
<dbReference type="InterPro" id="IPR018973">
    <property type="entry name" value="MZB"/>
</dbReference>
<name>A0A1E3RGJ7_MYCFV</name>
<feature type="coiled-coil region" evidence="3">
    <location>
        <begin position="1231"/>
        <end position="1258"/>
    </location>
</feature>
<dbReference type="PROSITE" id="PS51192">
    <property type="entry name" value="HELICASE_ATP_BIND_1"/>
    <property type="match status" value="1"/>
</dbReference>
<proteinExistence type="predicted"/>
<evidence type="ECO:0000256" key="2">
    <source>
        <dbReference type="ARBA" id="ARBA00022840"/>
    </source>
</evidence>
<dbReference type="GO" id="GO:0005524">
    <property type="term" value="F:ATP binding"/>
    <property type="evidence" value="ECO:0007669"/>
    <property type="project" value="UniProtKB-KW"/>
</dbReference>
<dbReference type="RefSeq" id="WP_069415222.1">
    <property type="nucleotide sequence ID" value="NZ_JACKUL010000012.1"/>
</dbReference>
<dbReference type="SMART" id="SM00487">
    <property type="entry name" value="DEXDc"/>
    <property type="match status" value="1"/>
</dbReference>
<dbReference type="PANTHER" id="PTHR47957:SF3">
    <property type="entry name" value="ATP-DEPENDENT HELICASE HRQ1"/>
    <property type="match status" value="1"/>
</dbReference>
<organism evidence="6 7">
    <name type="scientific">Mycolicibacterium flavescens</name>
    <name type="common">Mycobacterium flavescens</name>
    <dbReference type="NCBI Taxonomy" id="1776"/>
    <lineage>
        <taxon>Bacteria</taxon>
        <taxon>Bacillati</taxon>
        <taxon>Actinomycetota</taxon>
        <taxon>Actinomycetes</taxon>
        <taxon>Mycobacteriales</taxon>
        <taxon>Mycobacteriaceae</taxon>
        <taxon>Mycolicibacterium</taxon>
    </lineage>
</organism>
<dbReference type="Pfam" id="PF09369">
    <property type="entry name" value="MZB"/>
    <property type="match status" value="1"/>
</dbReference>